<evidence type="ECO:0000313" key="1">
    <source>
        <dbReference type="EMBL" id="KIX91463.1"/>
    </source>
</evidence>
<dbReference type="EMBL" id="UHDT01000001">
    <property type="protein sequence ID" value="SUM57044.1"/>
    <property type="molecule type" value="Genomic_DNA"/>
</dbReference>
<dbReference type="OrthoDB" id="2735906at2"/>
<keyword evidence="3" id="KW-1185">Reference proteome</keyword>
<reference evidence="1 3" key="1">
    <citation type="submission" date="2015-01" db="EMBL/GenBank/DDBJ databases">
        <authorList>
            <person name="Guo J."/>
        </authorList>
    </citation>
    <scope>NUCLEOTIDE SEQUENCE [LARGE SCALE GENOMIC DNA]</scope>
    <source>
        <strain evidence="1 3">DSM 22147</strain>
    </source>
</reference>
<evidence type="ECO:0000313" key="4">
    <source>
        <dbReference type="Proteomes" id="UP000254100"/>
    </source>
</evidence>
<gene>
    <name evidence="2" type="ORF">NCTC13832_00709</name>
    <name evidence="1" type="ORF">TP70_02300</name>
</gene>
<name>A0A0D6XUE6_9STAP</name>
<proteinExistence type="predicted"/>
<dbReference type="STRING" id="569857.TP70_02300"/>
<sequence>MTLRKSTINYLESELRNYPYMDRDINRVREEVLHPWSPTDENIGGGKSTETISVTEIKATRVVNDRRLAQLTRLKVAIEAVYNETTDEGRKLMDLYYFTKPRTLNLTGVANELYISKTIAYDLRKGILSSLADQLGLIH</sequence>
<protein>
    <submittedName>
        <fullName evidence="2">Mobile-element-associated regulatory protein</fullName>
    </submittedName>
    <submittedName>
        <fullName evidence="1">Transcriptional regulator</fullName>
    </submittedName>
</protein>
<accession>A0A0D6XUE6</accession>
<evidence type="ECO:0000313" key="2">
    <source>
        <dbReference type="EMBL" id="SUM57044.1"/>
    </source>
</evidence>
<dbReference type="RefSeq" id="WP_044359050.1">
    <property type="nucleotide sequence ID" value="NZ_JXWY01000013.1"/>
</dbReference>
<dbReference type="NCBIfam" id="TIGR01636">
    <property type="entry name" value="phage_rinA"/>
    <property type="match status" value="1"/>
</dbReference>
<dbReference type="EMBL" id="JXWY01000013">
    <property type="protein sequence ID" value="KIX91463.1"/>
    <property type="molecule type" value="Genomic_DNA"/>
</dbReference>
<dbReference type="Proteomes" id="UP000254100">
    <property type="component" value="Unassembled WGS sequence"/>
</dbReference>
<dbReference type="InterPro" id="IPR006523">
    <property type="entry name" value="RinA"/>
</dbReference>
<evidence type="ECO:0000313" key="3">
    <source>
        <dbReference type="Proteomes" id="UP000032366"/>
    </source>
</evidence>
<dbReference type="AlphaFoldDB" id="A0A0D6XUE6"/>
<dbReference type="Proteomes" id="UP000032366">
    <property type="component" value="Unassembled WGS sequence"/>
</dbReference>
<organism evidence="2 4">
    <name type="scientific">Staphylococcus microti</name>
    <dbReference type="NCBI Taxonomy" id="569857"/>
    <lineage>
        <taxon>Bacteria</taxon>
        <taxon>Bacillati</taxon>
        <taxon>Bacillota</taxon>
        <taxon>Bacilli</taxon>
        <taxon>Bacillales</taxon>
        <taxon>Staphylococcaceae</taxon>
        <taxon>Staphylococcus</taxon>
    </lineage>
</organism>
<reference evidence="2 4" key="2">
    <citation type="submission" date="2018-06" db="EMBL/GenBank/DDBJ databases">
        <authorList>
            <consortium name="Pathogen Informatics"/>
            <person name="Doyle S."/>
        </authorList>
    </citation>
    <scope>NUCLEOTIDE SEQUENCE [LARGE SCALE GENOMIC DNA]</scope>
    <source>
        <strain evidence="2 4">NCTC13832</strain>
    </source>
</reference>